<feature type="compositionally biased region" description="Basic and acidic residues" evidence="1">
    <location>
        <begin position="1272"/>
        <end position="1285"/>
    </location>
</feature>
<feature type="region of interest" description="Disordered" evidence="1">
    <location>
        <begin position="1914"/>
        <end position="1949"/>
    </location>
</feature>
<dbReference type="Proteomes" id="UP000815325">
    <property type="component" value="Unassembled WGS sequence"/>
</dbReference>
<reference evidence="3" key="1">
    <citation type="submission" date="2017-08" db="EMBL/GenBank/DDBJ databases">
        <authorList>
            <person name="Polle J.E."/>
            <person name="Barry K."/>
            <person name="Cushman J."/>
            <person name="Schmutz J."/>
            <person name="Tran D."/>
            <person name="Hathwaick L.T."/>
            <person name="Yim W.C."/>
            <person name="Jenkins J."/>
            <person name="Mckie-Krisberg Z.M."/>
            <person name="Prochnik S."/>
            <person name="Lindquist E."/>
            <person name="Dockter R.B."/>
            <person name="Adam C."/>
            <person name="Molina H."/>
            <person name="Bunkerborg J."/>
            <person name="Jin E."/>
            <person name="Buchheim M."/>
            <person name="Magnuson J."/>
        </authorList>
    </citation>
    <scope>NUCLEOTIDE SEQUENCE</scope>
    <source>
        <strain evidence="3">CCAP 19/18</strain>
    </source>
</reference>
<protein>
    <recommendedName>
        <fullName evidence="5">Polycystin cation channel PKD1/PKD2 domain-containing protein</fullName>
    </recommendedName>
</protein>
<feature type="compositionally biased region" description="Polar residues" evidence="1">
    <location>
        <begin position="1821"/>
        <end position="1863"/>
    </location>
</feature>
<evidence type="ECO:0000313" key="3">
    <source>
        <dbReference type="EMBL" id="KAF5832421.1"/>
    </source>
</evidence>
<feature type="region of interest" description="Disordered" evidence="1">
    <location>
        <begin position="1771"/>
        <end position="1895"/>
    </location>
</feature>
<keyword evidence="4" id="KW-1185">Reference proteome</keyword>
<evidence type="ECO:0000256" key="1">
    <source>
        <dbReference type="SAM" id="MobiDB-lite"/>
    </source>
</evidence>
<feature type="compositionally biased region" description="Polar residues" evidence="1">
    <location>
        <begin position="2396"/>
        <end position="2413"/>
    </location>
</feature>
<sequence length="2570" mass="277760">MSSACDFSIDGSSIVFVLFFCTLLGLSASATIVPVPRFSDYKACPDAAAQSDLCEPGAMANDGDGRDLSSQVLACPPRSCTNPAACTSTYRFDIVGLQACSIDTSAEVGTVFEVPFVVFDASDQMALAKRLVEVVDPCEGSAEGSFYCEGRCVEVECSLLGQLQGPENGAPQLQLLFLEEQPSNNETVKQLPYGWDDGIPVVGSGNAGQPASSVPGRRRLLQDDDDDAALSSLDGSVLNIAYGFTARDPGLQGVAWSNPFIKPCSSNGVRECGALALDIQGMELSVSSLSPCTADVRFAKSWEDWKAAILEAAESKTFQSGGCPPEACSPSGSDEGLCLPGKYAYIYQSGDSNDRSNKVTTIIRIEHGSRHALSMTVALACAQGPSQLQTQVNNIGVDVAMPYMVPLGMQQQMVREVRVLGPIAVMPDVAHPVNNDDTPPLCLATMDLEIQAGCIPDEPGFKAGPSGNETEGQWCPCSIPWSPSHKDQPLELDQGTAYPVVADLFGPLVSIRLKTPAGSNPDGPSPFCAPLTPSSNSPEAQLRHNGVQFSIALDLQHWFLNGLDYIRRIRMLAEDLFFAMDNTIEEKWRLLMDDFQGYIATLKLGVQDLHEAATGPGASSVLPGLMGLNGVQLEQLEYLERMTATFALGLQEPESVEPSDISQAVLECVQRQRGGSSTQFTFVLPAGGVNERSEVEGSSAQTQSIPVNKWAGRKLLLDQPGLSLELQPHSNTGNAAVPSTPAAQQHTSGLQRVVGMRGQQQVLTGAAILQQRRPLASLLPKGARYSRLCREKGLAVDLSAECGDARMNAIRSSYGARKGEASAVSGGATGLPAIGVNPVFVNYSRIYDQQVALNPSNWYNSSEAAGQLNLQGIPYGFFPGSLPGFGALYPVIIDINLREDKLQQLMQYLKEGAFLDPFATNNVSVKIASFSVDIQLYGYTTIFAAYDDAGFIQAKFDIEVLAYTDYSFEGLRMNGMVSRLANDVILLLLVLLYCALTILDSVLSVQAQRHRAATLAKILTRSRRQSLRQMSFSVPMGSFSGRKGSLSFSMPQRSITNRGGSMSFSMPQRSFTNSRGSMSIGPESSFRRPDADVSDDDDLPSAFHLRGKTNSEHSRVPVSPMGPPASASLSRKPSASLIRPPSPPSLTPSSSPHLQTPSLRDSKAEGSTLPRRGRSLSVSMEHSLPQLSPSLLSTELRGHSLHHLGPSHLSRELRGQQSRRPLSLSKDSRVSFRASGPICEGLEQPAPDVPSHQTSSLDETGQHTSSDDEEDKSSSDWEESERSSDDGQEEESPEEDDDNDESDSKSVDKKVEECVDDYPILRRPSAASLARTPSMQPRDHRPDVLWQSHLEGDFYRMKMHVGWIVYEGCLCSLMLAAVALLFYYAFQLQPNKAPTERRAAVYDSVDSKARPLLLRRQFNGTESSRGMPGAPGRWAMGEESEAGLEAFGHMLEALEQMAEVKTAYALVQFFTLILLLVRFVYHTSFQPKLSVIAGTLARFVPDILYYLFIFLTFGSMLSSMLAIVFGGGSYSGVSSVSEGMLVVFKAIIAGSDASLMRFLHAAADGRSGFSNAAMLAMAWVVMVIVSLFFLFLMDVLVAIIMRPYARLRKGSMNAPGIHDDMAALFHWLRLTLKGCPSGPETARFLAFLQHERKAGDKLGLRSLSQIITRVSSGRLSRMASGHFISRMASGRLSRMVSGHFNPMDPARLDELTNNHASATDNPPHSPVARIPSILPRIMSGRWGSMVAPESYPQPSSVASMSSILPRIMSSRRSSMVAPEDHSLHSPRARLSSTLPRAMSNRRSSVVFPEAPPTNIGASADIDQQQRATFPASSEQAQSVPFGQPPESSGRSQTSPQVKCSSSGFDDAGHPTSSPSAQLSGTLKHSPSARNLQRRPSALRNSLCAQTSLREKVSFSSQGVLEQPASIPSAKLPGPLKHSPSARSLQRRPSALPLHNSLIAQLRRAPEAEHNSGSRAGQRWGSAVQAVLSARQESATTPSSMTPRFSNRMSEAETGDNEVVHGTLQRLQSVLGVRPEKVARAMQERGLSREEEEEEQEQAQRERAMLRTLLQGGISRSRKWTRSESSRQEDISVTQPPASSHTAASHSTSPPSAAPGHLSGGPACEGDMGSEDCAAGFSCALSGQDGALPCAGCVFSSCARSSGWAQQQEQQQQEQQEQQDPYQLSSSAASIVWRLVTEAEECVAMLGRLQATSQHLRALARSIQALLQRNKPSPAGAAAAAAAGSPPLQGAASLQPHTPDECPLPFMPCIPFPHSLPPSHAPSSSPLPFPSHPFLGIIHSVDPHPCNQPENGSEVPALSHQKGGRPQEERQVGSSKHGRWSKQAWQQEQQAWQQEQQQHNHASRHEDPSDQQQQQQNTSQHPASPRNSFFSDREHSGQLQPHLRSSISSSTKWASQRRARGLTKRVSFFSATPAEPPLPCRDNEPCPAACSDEVVPFAAELPQRASDRQEQNVRPVMTKPCAALLFPGRTAHTPPDAAASASSPVMAHIQIGMPLDDDSEWTPFKGEAYPPAGHQRLPKKSSSMPMPRLPPAIHDEDEGIETQQVVPSTAA</sequence>
<feature type="compositionally biased region" description="Low complexity" evidence="1">
    <location>
        <begin position="1147"/>
        <end position="1159"/>
    </location>
</feature>
<feature type="region of interest" description="Disordered" evidence="1">
    <location>
        <begin position="2521"/>
        <end position="2570"/>
    </location>
</feature>
<feature type="compositionally biased region" description="Basic and acidic residues" evidence="1">
    <location>
        <begin position="2080"/>
        <end position="2089"/>
    </location>
</feature>
<feature type="compositionally biased region" description="Low complexity" evidence="1">
    <location>
        <begin position="2235"/>
        <end position="2252"/>
    </location>
</feature>
<dbReference type="EMBL" id="MU069875">
    <property type="protein sequence ID" value="KAF5832421.1"/>
    <property type="molecule type" value="Genomic_DNA"/>
</dbReference>
<evidence type="ECO:0008006" key="5">
    <source>
        <dbReference type="Google" id="ProtNLM"/>
    </source>
</evidence>
<feature type="transmembrane region" description="Helical" evidence="2">
    <location>
        <begin position="1539"/>
        <end position="1560"/>
    </location>
</feature>
<feature type="transmembrane region" description="Helical" evidence="2">
    <location>
        <begin position="1463"/>
        <end position="1482"/>
    </location>
</feature>
<feature type="transmembrane region" description="Helical" evidence="2">
    <location>
        <begin position="1503"/>
        <end position="1527"/>
    </location>
</feature>
<feature type="region of interest" description="Disordered" evidence="1">
    <location>
        <begin position="1043"/>
        <end position="1171"/>
    </location>
</feature>
<feature type="region of interest" description="Disordered" evidence="1">
    <location>
        <begin position="516"/>
        <end position="540"/>
    </location>
</feature>
<feature type="region of interest" description="Disordered" evidence="1">
    <location>
        <begin position="2040"/>
        <end position="2122"/>
    </location>
</feature>
<feature type="compositionally biased region" description="Low complexity" evidence="1">
    <location>
        <begin position="2095"/>
        <end position="2114"/>
    </location>
</feature>
<evidence type="ECO:0000313" key="4">
    <source>
        <dbReference type="Proteomes" id="UP000815325"/>
    </source>
</evidence>
<organism evidence="3 4">
    <name type="scientific">Dunaliella salina</name>
    <name type="common">Green alga</name>
    <name type="synonym">Protococcus salinus</name>
    <dbReference type="NCBI Taxonomy" id="3046"/>
    <lineage>
        <taxon>Eukaryota</taxon>
        <taxon>Viridiplantae</taxon>
        <taxon>Chlorophyta</taxon>
        <taxon>core chlorophytes</taxon>
        <taxon>Chlorophyceae</taxon>
        <taxon>CS clade</taxon>
        <taxon>Chlamydomonadales</taxon>
        <taxon>Dunaliellaceae</taxon>
        <taxon>Dunaliella</taxon>
    </lineage>
</organism>
<comment type="caution">
    <text evidence="3">The sequence shown here is derived from an EMBL/GenBank/DDBJ whole genome shotgun (WGS) entry which is preliminary data.</text>
</comment>
<feature type="region of interest" description="Disordered" evidence="1">
    <location>
        <begin position="2299"/>
        <end position="2417"/>
    </location>
</feature>
<feature type="transmembrane region" description="Helical" evidence="2">
    <location>
        <begin position="1364"/>
        <end position="1386"/>
    </location>
</feature>
<name>A0ABQ7GCT6_DUNSA</name>
<gene>
    <name evidence="3" type="ORF">DUNSADRAFT_11704</name>
</gene>
<feature type="compositionally biased region" description="Polar residues" evidence="1">
    <location>
        <begin position="1251"/>
        <end position="1264"/>
    </location>
</feature>
<keyword evidence="2" id="KW-0812">Transmembrane</keyword>
<feature type="compositionally biased region" description="Polar residues" evidence="1">
    <location>
        <begin position="1046"/>
        <end position="1077"/>
    </location>
</feature>
<proteinExistence type="predicted"/>
<evidence type="ECO:0000256" key="2">
    <source>
        <dbReference type="SAM" id="Phobius"/>
    </source>
</evidence>
<feature type="compositionally biased region" description="Polar residues" evidence="1">
    <location>
        <begin position="1870"/>
        <end position="1890"/>
    </location>
</feature>
<accession>A0ABQ7GCT6</accession>
<keyword evidence="2" id="KW-1133">Transmembrane helix</keyword>
<feature type="region of interest" description="Disordered" evidence="1">
    <location>
        <begin position="2235"/>
        <end position="2258"/>
    </location>
</feature>
<feature type="compositionally biased region" description="Polar residues" evidence="1">
    <location>
        <begin position="2376"/>
        <end position="2389"/>
    </location>
</feature>
<feature type="compositionally biased region" description="Low complexity" evidence="1">
    <location>
        <begin position="2342"/>
        <end position="2356"/>
    </location>
</feature>
<feature type="transmembrane region" description="Helical" evidence="2">
    <location>
        <begin position="1572"/>
        <end position="1601"/>
    </location>
</feature>
<keyword evidence="2" id="KW-0472">Membrane</keyword>
<feature type="compositionally biased region" description="Polar residues" evidence="1">
    <location>
        <begin position="2560"/>
        <end position="2570"/>
    </location>
</feature>
<feature type="transmembrane region" description="Helical" evidence="2">
    <location>
        <begin position="984"/>
        <end position="1003"/>
    </location>
</feature>
<feature type="region of interest" description="Disordered" evidence="1">
    <location>
        <begin position="1202"/>
        <end position="1310"/>
    </location>
</feature>
<feature type="compositionally biased region" description="Acidic residues" evidence="1">
    <location>
        <begin position="1286"/>
        <end position="1301"/>
    </location>
</feature>